<sequence length="820" mass="91755">MINRVLRGAIIVAMTGAVALPAWAGELQLVGLKINHQDKGGIDALWHDERYYVSVSDLAVLDITTDDQEEGMLFKTPLGEAKIAFDELVYHDGLVYISFDSLKLLGITSEYLPSDLQIHLMVATLPKKEPTPKPRPIVTHTPSVAGLQGLQMNTQLSGRTNNDDKVRDHHQLDAFGYALGGTWGVSVSKDNDEKTKLDNAYWLTSTPKTAIRLGSTNTVFNTITGLNVAFSSANIARHLTGHVDGKTSTLIDAPSHDYQHIKGVGVAGGLAELRINGRTVARVQSLLNGRYEFLNLDMSAIDRHSLIEVAIFDNPLSAVPMRVERVSLGKRYGSVATNELLVQAGVGRLGVFDEHSEQTAYAHLAYGLHNKLSLRAGLKYQQNQDNDWQVGANIAPNRYTNIDVDYHRDGNVRVDARYEKEVWRANYRYARSTYDDRHHLGLYYTPNERTHMSVTQDGDNTSLYARFHLSDRLSHDLQYQSHNDYWRYHASYRHLQSRFNSNYQYSVDPHKHHLSSSLRLTDRTTLQSGVYVGHSGNSTHGNKRAFGIESSLQHRLSSHQSLSVGASWHNLTKKDNVALQFYWQHHTKNGIDISAGYRHGGNAWRGSYESRIGKVDLSDTKRSEGEWFLRIGLNAYKPPASLPKLGRYVASGNAGGQAVITLLHDNKDFIQSPDEPMFFNVNNKLTSANPLSSTNKKSTYLIDLPKGVYEIELDGRNIPIEYALPNKAVAKIDARLPTHIQWQMTQSYGIRGRISVGGEQVQAWKDDKIIAYTKTDQNGYFLLDGLPKGEYIVRADGHTPKRVVVVDDYVLGVALSKLNQ</sequence>
<dbReference type="Proteomes" id="UP000255102">
    <property type="component" value="Unassembled WGS sequence"/>
</dbReference>
<organism evidence="1 2">
    <name type="scientific">Moraxella ovis</name>
    <dbReference type="NCBI Taxonomy" id="29433"/>
    <lineage>
        <taxon>Bacteria</taxon>
        <taxon>Pseudomonadati</taxon>
        <taxon>Pseudomonadota</taxon>
        <taxon>Gammaproteobacteria</taxon>
        <taxon>Moraxellales</taxon>
        <taxon>Moraxellaceae</taxon>
        <taxon>Moraxella</taxon>
    </lineage>
</organism>
<protein>
    <submittedName>
        <fullName evidence="1">Uncharacterized protein</fullName>
    </submittedName>
</protein>
<reference evidence="1 2" key="1">
    <citation type="submission" date="2018-06" db="EMBL/GenBank/DDBJ databases">
        <authorList>
            <consortium name="Pathogen Informatics"/>
            <person name="Doyle S."/>
        </authorList>
    </citation>
    <scope>NUCLEOTIDE SEQUENCE [LARGE SCALE GENOMIC DNA]</scope>
    <source>
        <strain evidence="1 2">NCTC11227</strain>
    </source>
</reference>
<gene>
    <name evidence="1" type="ORF">NCTC11227_01712</name>
</gene>
<dbReference type="AlphaFoldDB" id="A0A378PLQ3"/>
<dbReference type="EMBL" id="UGPW01000001">
    <property type="protein sequence ID" value="STY87693.1"/>
    <property type="molecule type" value="Genomic_DNA"/>
</dbReference>
<dbReference type="Gene3D" id="2.60.40.10">
    <property type="entry name" value="Immunoglobulins"/>
    <property type="match status" value="1"/>
</dbReference>
<evidence type="ECO:0000313" key="1">
    <source>
        <dbReference type="EMBL" id="STY87693.1"/>
    </source>
</evidence>
<dbReference type="RefSeq" id="WP_147285089.1">
    <property type="nucleotide sequence ID" value="NZ_CP011158.1"/>
</dbReference>
<dbReference type="InterPro" id="IPR013783">
    <property type="entry name" value="Ig-like_fold"/>
</dbReference>
<accession>A0A378PLQ3</accession>
<proteinExistence type="predicted"/>
<name>A0A378PLQ3_9GAMM</name>
<dbReference type="SUPFAM" id="SSF56935">
    <property type="entry name" value="Porins"/>
    <property type="match status" value="1"/>
</dbReference>
<dbReference type="STRING" id="29433.MOVS_08190"/>
<dbReference type="SUPFAM" id="SSF49478">
    <property type="entry name" value="Cna protein B-type domain"/>
    <property type="match status" value="1"/>
</dbReference>
<evidence type="ECO:0000313" key="2">
    <source>
        <dbReference type="Proteomes" id="UP000255102"/>
    </source>
</evidence>